<comment type="subcellular location">
    <subcellularLocation>
        <location evidence="1">Cell outer membrane</location>
    </subcellularLocation>
</comment>
<dbReference type="EMBL" id="AKGD01000001">
    <property type="protein sequence ID" value="EIT71435.1"/>
    <property type="molecule type" value="Genomic_DNA"/>
</dbReference>
<dbReference type="InterPro" id="IPR010827">
    <property type="entry name" value="BamA/TamA_POTRA"/>
</dbReference>
<evidence type="ECO:0000256" key="9">
    <source>
        <dbReference type="ARBA" id="ARBA00033063"/>
    </source>
</evidence>
<keyword evidence="6" id="KW-0732">Signal</keyword>
<keyword evidence="15" id="KW-1185">Reference proteome</keyword>
<evidence type="ECO:0000256" key="1">
    <source>
        <dbReference type="ARBA" id="ARBA00004442"/>
    </source>
</evidence>
<evidence type="ECO:0000256" key="10">
    <source>
        <dbReference type="ARBA" id="ARBA00093548"/>
    </source>
</evidence>
<evidence type="ECO:0000256" key="2">
    <source>
        <dbReference type="ARBA" id="ARBA00010248"/>
    </source>
</evidence>
<dbReference type="InterPro" id="IPR000184">
    <property type="entry name" value="Bac_surfAg_D15"/>
</dbReference>
<evidence type="ECO:0000313" key="14">
    <source>
        <dbReference type="EMBL" id="EIT71435.1"/>
    </source>
</evidence>
<dbReference type="PANTHER" id="PTHR12815">
    <property type="entry name" value="SORTING AND ASSEMBLY MACHINERY SAMM50 PROTEIN FAMILY MEMBER"/>
    <property type="match status" value="1"/>
</dbReference>
<name>I8TC00_9GAMM</name>
<dbReference type="Pfam" id="PF17243">
    <property type="entry name" value="POTRA_TamA_1"/>
    <property type="match status" value="1"/>
</dbReference>
<dbReference type="GO" id="GO:0009306">
    <property type="term" value="P:protein secretion"/>
    <property type="evidence" value="ECO:0007669"/>
    <property type="project" value="TreeGrafter"/>
</dbReference>
<dbReference type="PANTHER" id="PTHR12815:SF47">
    <property type="entry name" value="TRANSLOCATION AND ASSEMBLY MODULE SUBUNIT TAMA"/>
    <property type="match status" value="1"/>
</dbReference>
<protein>
    <recommendedName>
        <fullName evidence="3">Translocation and assembly module subunit TamA</fullName>
    </recommendedName>
    <alternativeName>
        <fullName evidence="9">Autotransporter assembly factor TamA</fullName>
    </alternativeName>
</protein>
<dbReference type="Gene3D" id="2.40.160.50">
    <property type="entry name" value="membrane protein fhac: a member of the omp85/tpsb transporter family"/>
    <property type="match status" value="1"/>
</dbReference>
<dbReference type="Proteomes" id="UP000003704">
    <property type="component" value="Unassembled WGS sequence"/>
</dbReference>
<keyword evidence="5" id="KW-0812">Transmembrane</keyword>
<dbReference type="InterPro" id="IPR039910">
    <property type="entry name" value="D15-like"/>
</dbReference>
<dbReference type="Pfam" id="PF01103">
    <property type="entry name" value="Omp85"/>
    <property type="match status" value="1"/>
</dbReference>
<dbReference type="Gene3D" id="3.10.20.310">
    <property type="entry name" value="membrane protein fhac"/>
    <property type="match status" value="3"/>
</dbReference>
<dbReference type="GO" id="GO:0009279">
    <property type="term" value="C:cell outer membrane"/>
    <property type="evidence" value="ECO:0007669"/>
    <property type="project" value="UniProtKB-SubCell"/>
</dbReference>
<gene>
    <name evidence="14" type="ORF">WQQ_15720</name>
</gene>
<sequence>MVVEGIDGDELANVETRLTIRQQRERKDLDDTLVERLNAQAKRDIETALQPYGYYSPTIESELTGKAPNWTARYRIDAGEATRIGEVDVQLLGEGKDNAGFKDALRRIERRLKPEERLRHADYEDAKKQLADAAYASGFLDAHWEKSELRVNPEARQANVVLHMQTGPRYLLGKITLEQQGLDPEFIERYIVLKEGDVFDPQELLDQQFALGDLGYFQSVEIEPKRAEADAEHHVPVIIHTTPRNKHRYEAGVGYGTDTGARLSLGTEWRRINKYGHNLDADMRLSQIKNAIGANYRIPLGAEPGENISLSATTEAQQLESGDTSKYTIGASLNRSPGDWHRRLYVEFIHEESELGTTTTEVPNPEDPAGPPIVTVTKNKVTADLLTPGVSFTRTELDDPINARQGWYLFTDVHGAKENLLSNASFIRTYGLLRGVYSFDWRTRVLGRVELGANFHDDFSALPASQRFFAGGDQSVRGYDYQAIGTRNDDGDVIGGQYLTTASIELERRIKGSWGAAVFVDGGGADETFPVKMYYGAGLGLRYRAPVGTFSVDLAHPLTGEGDTQFLGLRLHIGVRVGL</sequence>
<feature type="domain" description="Bacterial surface antigen (D15)" evidence="11">
    <location>
        <begin position="275"/>
        <end position="574"/>
    </location>
</feature>
<keyword evidence="4" id="KW-1134">Transmembrane beta strand</keyword>
<keyword evidence="8" id="KW-0998">Cell outer membrane</keyword>
<dbReference type="InterPro" id="IPR035243">
    <property type="entry name" value="TamA_POTRA_Dom_1"/>
</dbReference>
<accession>I8TC00</accession>
<evidence type="ECO:0000256" key="3">
    <source>
        <dbReference type="ARBA" id="ARBA00015419"/>
    </source>
</evidence>
<evidence type="ECO:0000256" key="4">
    <source>
        <dbReference type="ARBA" id="ARBA00022452"/>
    </source>
</evidence>
<evidence type="ECO:0000256" key="8">
    <source>
        <dbReference type="ARBA" id="ARBA00023237"/>
    </source>
</evidence>
<evidence type="ECO:0000313" key="15">
    <source>
        <dbReference type="Proteomes" id="UP000003704"/>
    </source>
</evidence>
<dbReference type="AlphaFoldDB" id="I8TC00"/>
<evidence type="ECO:0000256" key="5">
    <source>
        <dbReference type="ARBA" id="ARBA00022692"/>
    </source>
</evidence>
<comment type="subunit">
    <text evidence="10">Interacts with TamB to form the translocation and assembly module (TAM).</text>
</comment>
<feature type="domain" description="POTRA" evidence="12">
    <location>
        <begin position="172"/>
        <end position="240"/>
    </location>
</feature>
<evidence type="ECO:0000259" key="13">
    <source>
        <dbReference type="Pfam" id="PF17243"/>
    </source>
</evidence>
<dbReference type="GO" id="GO:0097347">
    <property type="term" value="C:TAM protein secretion complex"/>
    <property type="evidence" value="ECO:0007669"/>
    <property type="project" value="TreeGrafter"/>
</dbReference>
<evidence type="ECO:0000259" key="12">
    <source>
        <dbReference type="Pfam" id="PF07244"/>
    </source>
</evidence>
<keyword evidence="7" id="KW-0472">Membrane</keyword>
<comment type="similarity">
    <text evidence="2">Belongs to the TamA family.</text>
</comment>
<dbReference type="Pfam" id="PF07244">
    <property type="entry name" value="POTRA"/>
    <property type="match status" value="1"/>
</dbReference>
<feature type="domain" description="TamA POTRA" evidence="13">
    <location>
        <begin position="3"/>
        <end position="77"/>
    </location>
</feature>
<evidence type="ECO:0000259" key="11">
    <source>
        <dbReference type="Pfam" id="PF01103"/>
    </source>
</evidence>
<dbReference type="STRING" id="1172194.WQQ_15720"/>
<reference evidence="14 15" key="1">
    <citation type="journal article" date="2012" name="J. Bacteriol.">
        <title>Genome Sequence of n-Alkane-Degrading Hydrocarboniphaga effusa Strain AP103T (ATCC BAA-332T).</title>
        <authorList>
            <person name="Chang H.K."/>
            <person name="Zylstra G.J."/>
            <person name="Chae J.C."/>
        </authorList>
    </citation>
    <scope>NUCLEOTIDE SEQUENCE [LARGE SCALE GENOMIC DNA]</scope>
    <source>
        <strain evidence="14 15">AP103</strain>
    </source>
</reference>
<proteinExistence type="inferred from homology"/>
<organism evidence="14 15">
    <name type="scientific">Hydrocarboniphaga effusa AP103</name>
    <dbReference type="NCBI Taxonomy" id="1172194"/>
    <lineage>
        <taxon>Bacteria</taxon>
        <taxon>Pseudomonadati</taxon>
        <taxon>Pseudomonadota</taxon>
        <taxon>Gammaproteobacteria</taxon>
        <taxon>Nevskiales</taxon>
        <taxon>Nevskiaceae</taxon>
        <taxon>Hydrocarboniphaga</taxon>
    </lineage>
</organism>
<comment type="caution">
    <text evidence="14">The sequence shown here is derived from an EMBL/GenBank/DDBJ whole genome shotgun (WGS) entry which is preliminary data.</text>
</comment>
<dbReference type="PATRIC" id="fig|1172194.4.peg.1515"/>
<evidence type="ECO:0000256" key="7">
    <source>
        <dbReference type="ARBA" id="ARBA00023136"/>
    </source>
</evidence>
<evidence type="ECO:0000256" key="6">
    <source>
        <dbReference type="ARBA" id="ARBA00022729"/>
    </source>
</evidence>